<dbReference type="Pfam" id="PF26358">
    <property type="entry name" value="EcdD_BsdD_detox"/>
    <property type="match status" value="1"/>
</dbReference>
<evidence type="ECO:0000313" key="1">
    <source>
        <dbReference type="EMBL" id="MBD0421586.1"/>
    </source>
</evidence>
<dbReference type="Proteomes" id="UP000621210">
    <property type="component" value="Unassembled WGS sequence"/>
</dbReference>
<protein>
    <recommendedName>
        <fullName evidence="3">4-hydroxybenzoate decarboxylase</fullName>
    </recommendedName>
</protein>
<evidence type="ECO:0008006" key="3">
    <source>
        <dbReference type="Google" id="ProtNLM"/>
    </source>
</evidence>
<keyword evidence="2" id="KW-1185">Reference proteome</keyword>
<name>A0A926QS30_9ACTN</name>
<comment type="caution">
    <text evidence="1">The sequence shown here is derived from an EMBL/GenBank/DDBJ whole genome shotgun (WGS) entry which is preliminary data.</text>
</comment>
<evidence type="ECO:0000313" key="2">
    <source>
        <dbReference type="Proteomes" id="UP000621210"/>
    </source>
</evidence>
<sequence>MSDRNTPHLVCPRCADEAVSTVTDSPVPGVWQVLQCARCLYMWRTTEPARRTRREDYPAGFRLTAEDIATAPEVPAVPPLPTR</sequence>
<organism evidence="1 2">
    <name type="scientific">Streptomyces griseicoloratus</name>
    <dbReference type="NCBI Taxonomy" id="2752516"/>
    <lineage>
        <taxon>Bacteria</taxon>
        <taxon>Bacillati</taxon>
        <taxon>Actinomycetota</taxon>
        <taxon>Actinomycetes</taxon>
        <taxon>Kitasatosporales</taxon>
        <taxon>Streptomycetaceae</taxon>
        <taxon>Streptomyces</taxon>
    </lineage>
</organism>
<proteinExistence type="predicted"/>
<dbReference type="InterPro" id="IPR047707">
    <property type="entry name" value="VdcD-like"/>
</dbReference>
<accession>A0A926QS30</accession>
<dbReference type="AlphaFoldDB" id="A0A926QS30"/>
<reference evidence="1" key="1">
    <citation type="submission" date="2020-09" db="EMBL/GenBank/DDBJ databases">
        <title>Streptomyces grisecoloratus sp. nov., isolated from cotton soil.</title>
        <authorList>
            <person name="Xing L."/>
        </authorList>
    </citation>
    <scope>NUCLEOTIDE SEQUENCE</scope>
    <source>
        <strain evidence="1">TRM S81-3</strain>
    </source>
</reference>
<dbReference type="NCBIfam" id="NF041205">
    <property type="entry name" value="VdcD"/>
    <property type="match status" value="1"/>
</dbReference>
<reference evidence="1" key="2">
    <citation type="submission" date="2020-09" db="EMBL/GenBank/DDBJ databases">
        <authorList>
            <person name="Luo X."/>
        </authorList>
    </citation>
    <scope>NUCLEOTIDE SEQUENCE</scope>
    <source>
        <strain evidence="1">TRM S81-3</strain>
    </source>
</reference>
<gene>
    <name evidence="1" type="ORF">H0H10_20940</name>
</gene>
<dbReference type="EMBL" id="JACVQF010000200">
    <property type="protein sequence ID" value="MBD0421586.1"/>
    <property type="molecule type" value="Genomic_DNA"/>
</dbReference>
<dbReference type="RefSeq" id="WP_188182560.1">
    <property type="nucleotide sequence ID" value="NZ_JACVQF010000200.1"/>
</dbReference>